<organism evidence="2 3">
    <name type="scientific">Hymenolepis diminuta</name>
    <name type="common">Rat tapeworm</name>
    <dbReference type="NCBI Taxonomy" id="6216"/>
    <lineage>
        <taxon>Eukaryota</taxon>
        <taxon>Metazoa</taxon>
        <taxon>Spiralia</taxon>
        <taxon>Lophotrochozoa</taxon>
        <taxon>Platyhelminthes</taxon>
        <taxon>Cestoda</taxon>
        <taxon>Eucestoda</taxon>
        <taxon>Cyclophyllidea</taxon>
        <taxon>Hymenolepididae</taxon>
        <taxon>Hymenolepis</taxon>
    </lineage>
</organism>
<keyword evidence="1" id="KW-1133">Transmembrane helix</keyword>
<protein>
    <submittedName>
        <fullName evidence="2">Uncharacterized protein</fullName>
    </submittedName>
</protein>
<feature type="transmembrane region" description="Helical" evidence="1">
    <location>
        <begin position="84"/>
        <end position="109"/>
    </location>
</feature>
<keyword evidence="1" id="KW-0472">Membrane</keyword>
<accession>A0A564YGH3</accession>
<evidence type="ECO:0000313" key="2">
    <source>
        <dbReference type="EMBL" id="VUZ46391.1"/>
    </source>
</evidence>
<name>A0A564YGH3_HYMDI</name>
<evidence type="ECO:0000256" key="1">
    <source>
        <dbReference type="SAM" id="Phobius"/>
    </source>
</evidence>
<keyword evidence="3" id="KW-1185">Reference proteome</keyword>
<gene>
    <name evidence="2" type="ORF">WMSIL1_LOCUS6236</name>
</gene>
<feature type="transmembrane region" description="Helical" evidence="1">
    <location>
        <begin position="121"/>
        <end position="143"/>
    </location>
</feature>
<proteinExistence type="predicted"/>
<feature type="transmembrane region" description="Helical" evidence="1">
    <location>
        <begin position="21"/>
        <end position="43"/>
    </location>
</feature>
<evidence type="ECO:0000313" key="3">
    <source>
        <dbReference type="Proteomes" id="UP000321570"/>
    </source>
</evidence>
<sequence>MEIESVRKESKRKTCADGILISINSCLGLLGIPLFGAGIESFIKMANVLLNARDTWIQVCYAIGGLMGLLTPIATLASYKINSSLILCMFSLVSIPCGIMDIVAGALVIKETYEPITTIMLIVSGILEILASFGFLITVKYILEK</sequence>
<reference evidence="2 3" key="1">
    <citation type="submission" date="2019-07" db="EMBL/GenBank/DDBJ databases">
        <authorList>
            <person name="Jastrzebski P J."/>
            <person name="Paukszto L."/>
            <person name="Jastrzebski P J."/>
        </authorList>
    </citation>
    <scope>NUCLEOTIDE SEQUENCE [LARGE SCALE GENOMIC DNA]</scope>
    <source>
        <strain evidence="2 3">WMS-il1</strain>
    </source>
</reference>
<dbReference type="AlphaFoldDB" id="A0A564YGH3"/>
<feature type="transmembrane region" description="Helical" evidence="1">
    <location>
        <begin position="55"/>
        <end position="77"/>
    </location>
</feature>
<dbReference type="Proteomes" id="UP000321570">
    <property type="component" value="Unassembled WGS sequence"/>
</dbReference>
<keyword evidence="1" id="KW-0812">Transmembrane</keyword>
<dbReference type="EMBL" id="CABIJS010000221">
    <property type="protein sequence ID" value="VUZ46391.1"/>
    <property type="molecule type" value="Genomic_DNA"/>
</dbReference>